<dbReference type="EMBL" id="VCHX02000126">
    <property type="protein sequence ID" value="TPQ21091.1"/>
    <property type="molecule type" value="Genomic_DNA"/>
</dbReference>
<dbReference type="InterPro" id="IPR023631">
    <property type="entry name" value="Amidase_dom"/>
</dbReference>
<name>A0A505DMY4_9ACTN</name>
<reference evidence="4 5" key="1">
    <citation type="submission" date="2019-06" db="EMBL/GenBank/DDBJ databases">
        <title>Streptomyces sporangiiformans sp. nov., a novel actinomycete isolated from soil in Mount Song.</title>
        <authorList>
            <person name="Han L."/>
        </authorList>
    </citation>
    <scope>NUCLEOTIDE SEQUENCE [LARGE SCALE GENOMIC DNA]</scope>
    <source>
        <strain evidence="4 5">NEAU-SSA 1</strain>
    </source>
</reference>
<evidence type="ECO:0000259" key="3">
    <source>
        <dbReference type="Pfam" id="PF01425"/>
    </source>
</evidence>
<dbReference type="Pfam" id="PF01425">
    <property type="entry name" value="Amidase"/>
    <property type="match status" value="1"/>
</dbReference>
<dbReference type="SUPFAM" id="SSF75304">
    <property type="entry name" value="Amidase signature (AS) enzymes"/>
    <property type="match status" value="1"/>
</dbReference>
<dbReference type="Proteomes" id="UP000317378">
    <property type="component" value="Unassembled WGS sequence"/>
</dbReference>
<dbReference type="RefSeq" id="WP_119101303.1">
    <property type="nucleotide sequence ID" value="NZ_QXMJ01000126.1"/>
</dbReference>
<organism evidence="4 5">
    <name type="scientific">Streptomyces sporangiiformans</name>
    <dbReference type="NCBI Taxonomy" id="2315329"/>
    <lineage>
        <taxon>Bacteria</taxon>
        <taxon>Bacillati</taxon>
        <taxon>Actinomycetota</taxon>
        <taxon>Actinomycetes</taxon>
        <taxon>Kitasatosporales</taxon>
        <taxon>Streptomycetaceae</taxon>
        <taxon>Streptomyces</taxon>
    </lineage>
</organism>
<dbReference type="InterPro" id="IPR000120">
    <property type="entry name" value="Amidase"/>
</dbReference>
<keyword evidence="5" id="KW-1185">Reference proteome</keyword>
<protein>
    <submittedName>
        <fullName evidence="4">Amidase</fullName>
    </submittedName>
</protein>
<comment type="caution">
    <text evidence="4">The sequence shown here is derived from an EMBL/GenBank/DDBJ whole genome shotgun (WGS) entry which is preliminary data.</text>
</comment>
<accession>A0A505DMY4</accession>
<evidence type="ECO:0000313" key="5">
    <source>
        <dbReference type="Proteomes" id="UP000317378"/>
    </source>
</evidence>
<sequence length="407" mass="42144">MTADRDSANAVERALRRLEQTEPEIRAWVRVDADGARAAARRAPDGPLHGMPFGVKDIIDVAGLPTECGSVLRRGRTATGDAWLVDRLRRAGAVPLGKTVTTEFAYFQPGPTRNPHNPSHTPGGSSSGSAAAVAAGVVPLALGSQTAGSLTRPASFCGAAGYVAPVGAWSTQGFTGLSPSLDAPGLLTAGVADLAAVIEAVDGTTAEVPDSVRVLVWEGTELADIDPAMLDALRRTGRALRSGGADHRDGQGGPEDLPPVVGTRELADAHAVVMAYEAARTLAAEAEHPEALSGHLNELLERGRQTSDDAYRAALSTARTARASVLHLLTRVDAILGPAAPGPAPHGLNSTGTPVLSRPWQLLGLPAVTVPGHRDPHGMPLGLQLVGHPDRVGRLLGVARRVEEAVR</sequence>
<dbReference type="PANTHER" id="PTHR11895">
    <property type="entry name" value="TRANSAMIDASE"/>
    <property type="match status" value="1"/>
</dbReference>
<gene>
    <name evidence="4" type="ORF">FGD71_017060</name>
</gene>
<evidence type="ECO:0000256" key="1">
    <source>
        <dbReference type="ARBA" id="ARBA00009199"/>
    </source>
</evidence>
<dbReference type="PANTHER" id="PTHR11895:SF7">
    <property type="entry name" value="GLUTAMYL-TRNA(GLN) AMIDOTRANSFERASE SUBUNIT A, MITOCHONDRIAL"/>
    <property type="match status" value="1"/>
</dbReference>
<comment type="similarity">
    <text evidence="1">Belongs to the amidase family.</text>
</comment>
<dbReference type="Gene3D" id="3.90.1300.10">
    <property type="entry name" value="Amidase signature (AS) domain"/>
    <property type="match status" value="1"/>
</dbReference>
<dbReference type="AlphaFoldDB" id="A0A505DMY4"/>
<dbReference type="GO" id="GO:0003824">
    <property type="term" value="F:catalytic activity"/>
    <property type="evidence" value="ECO:0007669"/>
    <property type="project" value="InterPro"/>
</dbReference>
<dbReference type="OrthoDB" id="182039at2"/>
<dbReference type="InterPro" id="IPR036928">
    <property type="entry name" value="AS_sf"/>
</dbReference>
<proteinExistence type="inferred from homology"/>
<evidence type="ECO:0000313" key="4">
    <source>
        <dbReference type="EMBL" id="TPQ21091.1"/>
    </source>
</evidence>
<feature type="region of interest" description="Disordered" evidence="2">
    <location>
        <begin position="107"/>
        <end position="128"/>
    </location>
</feature>
<evidence type="ECO:0000256" key="2">
    <source>
        <dbReference type="SAM" id="MobiDB-lite"/>
    </source>
</evidence>
<feature type="domain" description="Amidase" evidence="3">
    <location>
        <begin position="10"/>
        <end position="389"/>
    </location>
</feature>